<evidence type="ECO:0000256" key="5">
    <source>
        <dbReference type="ARBA" id="ARBA00022588"/>
    </source>
</evidence>
<feature type="domain" description="Attacin C-terminal" evidence="8">
    <location>
        <begin position="32"/>
        <end position="130"/>
    </location>
</feature>
<keyword evidence="7" id="KW-0044">Antibiotic</keyword>
<keyword evidence="10" id="KW-1185">Reference proteome</keyword>
<evidence type="ECO:0000256" key="4">
    <source>
        <dbReference type="ARBA" id="ARBA00022529"/>
    </source>
</evidence>
<organism evidence="9 10">
    <name type="scientific">Lucilia cuprina</name>
    <name type="common">Green bottle fly</name>
    <name type="synonym">Australian sheep blowfly</name>
    <dbReference type="NCBI Taxonomy" id="7375"/>
    <lineage>
        <taxon>Eukaryota</taxon>
        <taxon>Metazoa</taxon>
        <taxon>Ecdysozoa</taxon>
        <taxon>Arthropoda</taxon>
        <taxon>Hexapoda</taxon>
        <taxon>Insecta</taxon>
        <taxon>Pterygota</taxon>
        <taxon>Neoptera</taxon>
        <taxon>Endopterygota</taxon>
        <taxon>Diptera</taxon>
        <taxon>Brachycera</taxon>
        <taxon>Muscomorpha</taxon>
        <taxon>Oestroidea</taxon>
        <taxon>Calliphoridae</taxon>
        <taxon>Luciliinae</taxon>
        <taxon>Lucilia</taxon>
    </lineage>
</organism>
<evidence type="ECO:0000256" key="1">
    <source>
        <dbReference type="ARBA" id="ARBA00004613"/>
    </source>
</evidence>
<gene>
    <name evidence="9" type="ORF">FF38_04372</name>
</gene>
<evidence type="ECO:0000313" key="9">
    <source>
        <dbReference type="EMBL" id="KNC28125.1"/>
    </source>
</evidence>
<dbReference type="AlphaFoldDB" id="A0A0L0C779"/>
<protein>
    <recommendedName>
        <fullName evidence="8">Attacin C-terminal domain-containing protein</fullName>
    </recommendedName>
</protein>
<evidence type="ECO:0000259" key="8">
    <source>
        <dbReference type="Pfam" id="PF03769"/>
    </source>
</evidence>
<comment type="caution">
    <text evidence="9">The sequence shown here is derived from an EMBL/GenBank/DDBJ whole genome shotgun (WGS) entry which is preliminary data.</text>
</comment>
<comment type="similarity">
    <text evidence="2">Belongs to the attacin/sarcotoxin-2 family.</text>
</comment>
<evidence type="ECO:0000256" key="6">
    <source>
        <dbReference type="ARBA" id="ARBA00022859"/>
    </source>
</evidence>
<proteinExistence type="inferred from homology"/>
<dbReference type="OrthoDB" id="7441167at2759"/>
<evidence type="ECO:0000256" key="3">
    <source>
        <dbReference type="ARBA" id="ARBA00022525"/>
    </source>
</evidence>
<dbReference type="GO" id="GO:0045087">
    <property type="term" value="P:innate immune response"/>
    <property type="evidence" value="ECO:0007669"/>
    <property type="project" value="UniProtKB-KW"/>
</dbReference>
<keyword evidence="3" id="KW-0964">Secreted</keyword>
<accession>A0A0L0C779</accession>
<evidence type="ECO:0000256" key="2">
    <source>
        <dbReference type="ARBA" id="ARBA00007550"/>
    </source>
</evidence>
<name>A0A0L0C779_LUCCU</name>
<keyword evidence="5" id="KW-0399">Innate immunity</keyword>
<dbReference type="EMBL" id="JRES01000819">
    <property type="protein sequence ID" value="KNC28125.1"/>
    <property type="molecule type" value="Genomic_DNA"/>
</dbReference>
<sequence length="130" mass="13707">MTTNIGGSVNTNPRDESNDVLLNLTRTIGDEKQNATVGAFVAANDHRGPQMGTVGAFANANANGHGASLGINHTPKYNMTTVEASATANLWTSANQNTSLSATASRSQHVSGPMTGFKSNNYMLNLNHRF</sequence>
<dbReference type="GO" id="GO:0042742">
    <property type="term" value="P:defense response to bacterium"/>
    <property type="evidence" value="ECO:0007669"/>
    <property type="project" value="UniProtKB-KW"/>
</dbReference>
<dbReference type="Proteomes" id="UP000037069">
    <property type="component" value="Unassembled WGS sequence"/>
</dbReference>
<dbReference type="InterPro" id="IPR005521">
    <property type="entry name" value="Attacin_C"/>
</dbReference>
<reference evidence="9 10" key="1">
    <citation type="journal article" date="2015" name="Nat. Commun.">
        <title>Lucilia cuprina genome unlocks parasitic fly biology to underpin future interventions.</title>
        <authorList>
            <person name="Anstead C.A."/>
            <person name="Korhonen P.K."/>
            <person name="Young N.D."/>
            <person name="Hall R.S."/>
            <person name="Jex A.R."/>
            <person name="Murali S.C."/>
            <person name="Hughes D.S."/>
            <person name="Lee S.F."/>
            <person name="Perry T."/>
            <person name="Stroehlein A.J."/>
            <person name="Ansell B.R."/>
            <person name="Breugelmans B."/>
            <person name="Hofmann A."/>
            <person name="Qu J."/>
            <person name="Dugan S."/>
            <person name="Lee S.L."/>
            <person name="Chao H."/>
            <person name="Dinh H."/>
            <person name="Han Y."/>
            <person name="Doddapaneni H.V."/>
            <person name="Worley K.C."/>
            <person name="Muzny D.M."/>
            <person name="Ioannidis P."/>
            <person name="Waterhouse R.M."/>
            <person name="Zdobnov E.M."/>
            <person name="James P.J."/>
            <person name="Bagnall N.H."/>
            <person name="Kotze A.C."/>
            <person name="Gibbs R.A."/>
            <person name="Richards S."/>
            <person name="Batterham P."/>
            <person name="Gasser R.B."/>
        </authorList>
    </citation>
    <scope>NUCLEOTIDE SEQUENCE [LARGE SCALE GENOMIC DNA]</scope>
    <source>
        <strain evidence="9 10">LS</strain>
        <tissue evidence="9">Full body</tissue>
    </source>
</reference>
<dbReference type="Pfam" id="PF03769">
    <property type="entry name" value="Attacin_C"/>
    <property type="match status" value="1"/>
</dbReference>
<keyword evidence="4" id="KW-0929">Antimicrobial</keyword>
<dbReference type="GO" id="GO:0005576">
    <property type="term" value="C:extracellular region"/>
    <property type="evidence" value="ECO:0007669"/>
    <property type="project" value="UniProtKB-SubCell"/>
</dbReference>
<evidence type="ECO:0000256" key="7">
    <source>
        <dbReference type="ARBA" id="ARBA00023022"/>
    </source>
</evidence>
<comment type="subcellular location">
    <subcellularLocation>
        <location evidence="1">Secreted</location>
    </subcellularLocation>
</comment>
<keyword evidence="6" id="KW-0391">Immunity</keyword>
<evidence type="ECO:0000313" key="10">
    <source>
        <dbReference type="Proteomes" id="UP000037069"/>
    </source>
</evidence>